<proteinExistence type="predicted"/>
<evidence type="ECO:0000313" key="4">
    <source>
        <dbReference type="Proteomes" id="UP001310692"/>
    </source>
</evidence>
<evidence type="ECO:0000256" key="2">
    <source>
        <dbReference type="SAM" id="SignalP"/>
    </source>
</evidence>
<evidence type="ECO:0008006" key="5">
    <source>
        <dbReference type="Google" id="ProtNLM"/>
    </source>
</evidence>
<feature type="signal peptide" evidence="2">
    <location>
        <begin position="1"/>
        <end position="21"/>
    </location>
</feature>
<dbReference type="Proteomes" id="UP001310692">
    <property type="component" value="Unassembled WGS sequence"/>
</dbReference>
<comment type="caution">
    <text evidence="3">The sequence shown here is derived from an EMBL/GenBank/DDBJ whole genome shotgun (WGS) entry which is preliminary data.</text>
</comment>
<keyword evidence="2" id="KW-0732">Signal</keyword>
<gene>
    <name evidence="3" type="ORF">V0U35_06410</name>
</gene>
<evidence type="ECO:0000313" key="3">
    <source>
        <dbReference type="EMBL" id="MEE2566308.1"/>
    </source>
</evidence>
<evidence type="ECO:0000256" key="1">
    <source>
        <dbReference type="SAM" id="MobiDB-lite"/>
    </source>
</evidence>
<sequence length="236" mass="25999">MKRMFLTALTMAVGVGASAHADDVACEALRDYEAPPVGTVFTYEVRHRGEAIPVWILHTVSDVDGSLVEYTHQFESSDGSRPPSTPRTQSADAGMFPVTEGVTESGDPIRTRRYDQPVTEILAGLEPGSTAEFESSETSSMNNRTRTVTAPAQLIFNRCDMIEVDGTDEPVRVYDLVYTARTYVAGRRPRADMTAEKQNTIYLSDRYGYPLRIDSETGHVQVIRVELPGADGTDDQ</sequence>
<keyword evidence="4" id="KW-1185">Reference proteome</keyword>
<feature type="chain" id="PRO_5045215248" description="DUF3108 domain-containing protein" evidence="2">
    <location>
        <begin position="22"/>
        <end position="236"/>
    </location>
</feature>
<name>A0ABU7LXN3_9PROT</name>
<protein>
    <recommendedName>
        <fullName evidence="5">DUF3108 domain-containing protein</fullName>
    </recommendedName>
</protein>
<reference evidence="3 4" key="1">
    <citation type="submission" date="2024-01" db="EMBL/GenBank/DDBJ databases">
        <title>Hyphobacterium bacterium isolated from marine sediment.</title>
        <authorList>
            <person name="Zhao S."/>
        </authorList>
    </citation>
    <scope>NUCLEOTIDE SEQUENCE [LARGE SCALE GENOMIC DNA]</scope>
    <source>
        <strain evidence="3 4">Y60-23</strain>
    </source>
</reference>
<accession>A0ABU7LXN3</accession>
<dbReference type="RefSeq" id="WP_330195848.1">
    <property type="nucleotide sequence ID" value="NZ_JAZDRO010000002.1"/>
</dbReference>
<feature type="region of interest" description="Disordered" evidence="1">
    <location>
        <begin position="72"/>
        <end position="111"/>
    </location>
</feature>
<organism evidence="3 4">
    <name type="scientific">Hyphobacterium marinum</name>
    <dbReference type="NCBI Taxonomy" id="3116574"/>
    <lineage>
        <taxon>Bacteria</taxon>
        <taxon>Pseudomonadati</taxon>
        <taxon>Pseudomonadota</taxon>
        <taxon>Alphaproteobacteria</taxon>
        <taxon>Maricaulales</taxon>
        <taxon>Maricaulaceae</taxon>
        <taxon>Hyphobacterium</taxon>
    </lineage>
</organism>
<dbReference type="EMBL" id="JAZDRO010000002">
    <property type="protein sequence ID" value="MEE2566308.1"/>
    <property type="molecule type" value="Genomic_DNA"/>
</dbReference>